<dbReference type="SUPFAM" id="SSF56219">
    <property type="entry name" value="DNase I-like"/>
    <property type="match status" value="1"/>
</dbReference>
<dbReference type="NCBIfam" id="TIGR00152">
    <property type="entry name" value="dephospho-CoA kinase"/>
    <property type="match status" value="1"/>
</dbReference>
<dbReference type="InterPro" id="IPR005135">
    <property type="entry name" value="Endo/exonuclease/phosphatase"/>
</dbReference>
<keyword evidence="5 8" id="KW-0808">Transferase</keyword>
<dbReference type="InterPro" id="IPR001977">
    <property type="entry name" value="Depp_CoAkinase"/>
</dbReference>
<reference evidence="8 9" key="1">
    <citation type="submission" date="2019-02" db="EMBL/GenBank/DDBJ databases">
        <title>Genome of a new Bacteroidetes strain.</title>
        <authorList>
            <person name="Pitt A."/>
        </authorList>
    </citation>
    <scope>NUCLEOTIDE SEQUENCE [LARGE SCALE GENOMIC DNA]</scope>
    <source>
        <strain evidence="8 9">103A-SOEBACH</strain>
    </source>
</reference>
<dbReference type="InterPro" id="IPR036691">
    <property type="entry name" value="Endo/exonu/phosph_ase_sf"/>
</dbReference>
<dbReference type="Gene3D" id="3.60.10.10">
    <property type="entry name" value="Endonuclease/exonuclease/phosphatase"/>
    <property type="match status" value="1"/>
</dbReference>
<dbReference type="PANTHER" id="PTHR12121:SF36">
    <property type="entry name" value="ENDONUCLEASE_EXONUCLEASE_PHOSPHATASE DOMAIN-CONTAINING PROTEIN"/>
    <property type="match status" value="1"/>
</dbReference>
<dbReference type="RefSeq" id="WP_130923581.1">
    <property type="nucleotide sequence ID" value="NZ_JAANOL010000001.1"/>
</dbReference>
<dbReference type="Gene3D" id="3.40.50.300">
    <property type="entry name" value="P-loop containing nucleotide triphosphate hydrolases"/>
    <property type="match status" value="1"/>
</dbReference>
<dbReference type="UniPathway" id="UPA00241">
    <property type="reaction ID" value="UER00356"/>
</dbReference>
<evidence type="ECO:0000256" key="6">
    <source>
        <dbReference type="NCBIfam" id="TIGR00152"/>
    </source>
</evidence>
<evidence type="ECO:0000259" key="7">
    <source>
        <dbReference type="Pfam" id="PF03372"/>
    </source>
</evidence>
<organism evidence="8 9">
    <name type="scientific">Aquirufa antheringensis</name>
    <dbReference type="NCBI Taxonomy" id="2516559"/>
    <lineage>
        <taxon>Bacteria</taxon>
        <taxon>Pseudomonadati</taxon>
        <taxon>Bacteroidota</taxon>
        <taxon>Cytophagia</taxon>
        <taxon>Cytophagales</taxon>
        <taxon>Flectobacillaceae</taxon>
        <taxon>Aquirufa</taxon>
    </lineage>
</organism>
<comment type="function">
    <text evidence="5">Catalyzes the phosphorylation of the 3'-hydroxyl group of dephosphocoenzyme A to form coenzyme A.</text>
</comment>
<feature type="domain" description="Endonuclease/exonuclease/phosphatase" evidence="7">
    <location>
        <begin position="223"/>
        <end position="468"/>
    </location>
</feature>
<dbReference type="GO" id="GO:0015937">
    <property type="term" value="P:coenzyme A biosynthetic process"/>
    <property type="evidence" value="ECO:0007669"/>
    <property type="project" value="UniProtKB-UniRule"/>
</dbReference>
<name>A0A4Q9BBW8_9BACT</name>
<dbReference type="PROSITE" id="PS51219">
    <property type="entry name" value="DPCK"/>
    <property type="match status" value="1"/>
</dbReference>
<dbReference type="EC" id="2.7.1.24" evidence="5 6"/>
<evidence type="ECO:0000256" key="3">
    <source>
        <dbReference type="ARBA" id="ARBA00022840"/>
    </source>
</evidence>
<dbReference type="GO" id="GO:0004140">
    <property type="term" value="F:dephospho-CoA kinase activity"/>
    <property type="evidence" value="ECO:0007669"/>
    <property type="project" value="UniProtKB-UniRule"/>
</dbReference>
<gene>
    <name evidence="5 8" type="primary">coaE</name>
    <name evidence="8" type="ORF">EWU20_09015</name>
</gene>
<evidence type="ECO:0000256" key="1">
    <source>
        <dbReference type="ARBA" id="ARBA00009018"/>
    </source>
</evidence>
<comment type="similarity">
    <text evidence="1 5">Belongs to the CoaE family.</text>
</comment>
<sequence>MDTGLKPFIGITGGIGSGKSTICRIFSCLGIPVFEADKVAREICEKDAAVKEAIIAEFGPKAYLPDGSYNRAWIKGLLQKYPGDVAHLNAIIHPAVRSQASEWILNAPEAPFCLYESALITPRTKPDHITQMITVDCPLPERIQNVQKRSRMSYMETMQIIDLQPQPKNYLWGADFVIQNGKNDRVFPQVMNILKAFTCFVLLLASTAASAQFTASPGQLKAMTFNVRLDTESDGANQWKYRAKHCGELIRYHQADIIGLQEAFLHQITDLEKELPGFGWFGKGRDDGKTEGEFSALMYRKSKFKLLQEKTFWLSDSCDKVGFGWDAACRRVVTWGQFQEIKTGKKFFVFNTHFDHLGKVARRESAKLVLRKIAEIAGKSPVILTGDFNATPDDEPIQVLVDTKNPAHVIDAEKISQNGHYGPYSSFNGFSKEQEGKHIDYIFVKNGPSVLQHTTHSETWDNKYPTDHFPVSAVIRIP</sequence>
<comment type="catalytic activity">
    <reaction evidence="5">
        <text>3'-dephospho-CoA + ATP = ADP + CoA + H(+)</text>
        <dbReference type="Rhea" id="RHEA:18245"/>
        <dbReference type="ChEBI" id="CHEBI:15378"/>
        <dbReference type="ChEBI" id="CHEBI:30616"/>
        <dbReference type="ChEBI" id="CHEBI:57287"/>
        <dbReference type="ChEBI" id="CHEBI:57328"/>
        <dbReference type="ChEBI" id="CHEBI:456216"/>
        <dbReference type="EC" id="2.7.1.24"/>
    </reaction>
</comment>
<evidence type="ECO:0000256" key="4">
    <source>
        <dbReference type="ARBA" id="ARBA00022993"/>
    </source>
</evidence>
<comment type="pathway">
    <text evidence="5">Cofactor biosynthesis; coenzyme A biosynthesis; CoA from (R)-pantothenate: step 5/5.</text>
</comment>
<dbReference type="InterPro" id="IPR050410">
    <property type="entry name" value="CCR4/nocturin_mRNA_transcr"/>
</dbReference>
<dbReference type="Pfam" id="PF03372">
    <property type="entry name" value="Exo_endo_phos"/>
    <property type="match status" value="1"/>
</dbReference>
<dbReference type="GO" id="GO:0000175">
    <property type="term" value="F:3'-5'-RNA exonuclease activity"/>
    <property type="evidence" value="ECO:0007669"/>
    <property type="project" value="TreeGrafter"/>
</dbReference>
<evidence type="ECO:0000313" key="8">
    <source>
        <dbReference type="EMBL" id="TBH71958.1"/>
    </source>
</evidence>
<dbReference type="AlphaFoldDB" id="A0A4Q9BBW8"/>
<evidence type="ECO:0000256" key="5">
    <source>
        <dbReference type="HAMAP-Rule" id="MF_00376"/>
    </source>
</evidence>
<keyword evidence="3 5" id="KW-0067">ATP-binding</keyword>
<dbReference type="Proteomes" id="UP000293583">
    <property type="component" value="Unassembled WGS sequence"/>
</dbReference>
<dbReference type="SUPFAM" id="SSF52540">
    <property type="entry name" value="P-loop containing nucleoside triphosphate hydrolases"/>
    <property type="match status" value="1"/>
</dbReference>
<keyword evidence="5 8" id="KW-0418">Kinase</keyword>
<keyword evidence="5" id="KW-0963">Cytoplasm</keyword>
<dbReference type="GO" id="GO:0005737">
    <property type="term" value="C:cytoplasm"/>
    <property type="evidence" value="ECO:0007669"/>
    <property type="project" value="UniProtKB-SubCell"/>
</dbReference>
<evidence type="ECO:0000313" key="9">
    <source>
        <dbReference type="Proteomes" id="UP000293583"/>
    </source>
</evidence>
<feature type="binding site" evidence="5">
    <location>
        <begin position="16"/>
        <end position="21"/>
    </location>
    <ligand>
        <name>ATP</name>
        <dbReference type="ChEBI" id="CHEBI:30616"/>
    </ligand>
</feature>
<keyword evidence="4 5" id="KW-0173">Coenzyme A biosynthesis</keyword>
<dbReference type="Pfam" id="PF01121">
    <property type="entry name" value="CoaE"/>
    <property type="match status" value="1"/>
</dbReference>
<dbReference type="EMBL" id="SEWY01000004">
    <property type="protein sequence ID" value="TBH71958.1"/>
    <property type="molecule type" value="Genomic_DNA"/>
</dbReference>
<dbReference type="PANTHER" id="PTHR12121">
    <property type="entry name" value="CARBON CATABOLITE REPRESSOR PROTEIN 4"/>
    <property type="match status" value="1"/>
</dbReference>
<comment type="subcellular location">
    <subcellularLocation>
        <location evidence="5">Cytoplasm</location>
    </subcellularLocation>
</comment>
<accession>A0A4Q9BBW8</accession>
<evidence type="ECO:0000256" key="2">
    <source>
        <dbReference type="ARBA" id="ARBA00022741"/>
    </source>
</evidence>
<keyword evidence="2 5" id="KW-0547">Nucleotide-binding</keyword>
<comment type="caution">
    <text evidence="8">The sequence shown here is derived from an EMBL/GenBank/DDBJ whole genome shotgun (WGS) entry which is preliminary data.</text>
</comment>
<dbReference type="HAMAP" id="MF_00376">
    <property type="entry name" value="Dephospho_CoA_kinase"/>
    <property type="match status" value="1"/>
</dbReference>
<dbReference type="OrthoDB" id="9793162at2"/>
<dbReference type="CDD" id="cd02022">
    <property type="entry name" value="DPCK"/>
    <property type="match status" value="1"/>
</dbReference>
<dbReference type="GO" id="GO:0005524">
    <property type="term" value="F:ATP binding"/>
    <property type="evidence" value="ECO:0007669"/>
    <property type="project" value="UniProtKB-UniRule"/>
</dbReference>
<protein>
    <recommendedName>
        <fullName evidence="5 6">Dephospho-CoA kinase</fullName>
        <ecNumber evidence="5 6">2.7.1.24</ecNumber>
    </recommendedName>
    <alternativeName>
        <fullName evidence="5">Dephosphocoenzyme A kinase</fullName>
    </alternativeName>
</protein>
<proteinExistence type="inferred from homology"/>
<keyword evidence="9" id="KW-1185">Reference proteome</keyword>
<dbReference type="InterPro" id="IPR027417">
    <property type="entry name" value="P-loop_NTPase"/>
</dbReference>
<dbReference type="CDD" id="cd09083">
    <property type="entry name" value="EEP-1"/>
    <property type="match status" value="1"/>
</dbReference>